<dbReference type="GO" id="GO:0055091">
    <property type="term" value="P:phospholipid homeostasis"/>
    <property type="evidence" value="ECO:0007669"/>
    <property type="project" value="TreeGrafter"/>
</dbReference>
<proteinExistence type="predicted"/>
<dbReference type="AlphaFoldDB" id="A0A835YYL5"/>
<evidence type="ECO:0000256" key="5">
    <source>
        <dbReference type="PROSITE-ProRule" id="PRU00205"/>
    </source>
</evidence>
<feature type="transmembrane region" description="Helical" evidence="6">
    <location>
        <begin position="168"/>
        <end position="188"/>
    </location>
</feature>
<evidence type="ECO:0000256" key="4">
    <source>
        <dbReference type="ARBA" id="ARBA00023136"/>
    </source>
</evidence>
<feature type="transmembrane region" description="Helical" evidence="6">
    <location>
        <begin position="112"/>
        <end position="127"/>
    </location>
</feature>
<evidence type="ECO:0000256" key="2">
    <source>
        <dbReference type="ARBA" id="ARBA00022692"/>
    </source>
</evidence>
<dbReference type="InterPro" id="IPR050846">
    <property type="entry name" value="TLCD"/>
</dbReference>
<dbReference type="PROSITE" id="PS50922">
    <property type="entry name" value="TLC"/>
    <property type="match status" value="1"/>
</dbReference>
<protein>
    <submittedName>
        <fullName evidence="8">TLC domain-containing protein</fullName>
    </submittedName>
</protein>
<evidence type="ECO:0000256" key="1">
    <source>
        <dbReference type="ARBA" id="ARBA00004141"/>
    </source>
</evidence>
<dbReference type="PANTHER" id="PTHR13439:SF4">
    <property type="entry name" value="TLC DOMAIN-CONTAINING PROTEIN"/>
    <property type="match status" value="1"/>
</dbReference>
<gene>
    <name evidence="8" type="ORF">JKP88DRAFT_187872</name>
</gene>
<sequence>MVDALELSMENPTFVWLLFLTTCQIFTQVVASKRGPFVSDPALFAHQVCAFFATCAIGGYGTYYWYTEANDVHDRLYDVMVGAPVVTHINLAFQIFDFFATLLIADLRKPEMVVHHTLAVLLAFFVLRDAYGHYYACFFLGMTEVSAIPLCIVDVFKHFRGFAAQHDGINTLMRVLFAFSFLIIRGIYWPTVSYRYFMDTAACLQKGTCHNNAMAIFFSVSNVLLTLLQWYWASLIVRALVKMAKSGNNVKKDVESSKDTKAN</sequence>
<organism evidence="8 9">
    <name type="scientific">Tribonema minus</name>
    <dbReference type="NCBI Taxonomy" id="303371"/>
    <lineage>
        <taxon>Eukaryota</taxon>
        <taxon>Sar</taxon>
        <taxon>Stramenopiles</taxon>
        <taxon>Ochrophyta</taxon>
        <taxon>PX clade</taxon>
        <taxon>Xanthophyceae</taxon>
        <taxon>Tribonematales</taxon>
        <taxon>Tribonemataceae</taxon>
        <taxon>Tribonema</taxon>
    </lineage>
</organism>
<dbReference type="EMBL" id="JAFCMP010000457">
    <property type="protein sequence ID" value="KAG5179539.1"/>
    <property type="molecule type" value="Genomic_DNA"/>
</dbReference>
<feature type="transmembrane region" description="Helical" evidence="6">
    <location>
        <begin position="13"/>
        <end position="31"/>
    </location>
</feature>
<evidence type="ECO:0000313" key="8">
    <source>
        <dbReference type="EMBL" id="KAG5179539.1"/>
    </source>
</evidence>
<comment type="caution">
    <text evidence="8">The sequence shown here is derived from an EMBL/GenBank/DDBJ whole genome shotgun (WGS) entry which is preliminary data.</text>
</comment>
<comment type="subcellular location">
    <subcellularLocation>
        <location evidence="1">Membrane</location>
        <topology evidence="1">Multi-pass membrane protein</topology>
    </subcellularLocation>
</comment>
<dbReference type="Pfam" id="PF03798">
    <property type="entry name" value="TRAM_LAG1_CLN8"/>
    <property type="match status" value="1"/>
</dbReference>
<dbReference type="SMART" id="SM00724">
    <property type="entry name" value="TLC"/>
    <property type="match status" value="1"/>
</dbReference>
<dbReference type="GO" id="GO:0097035">
    <property type="term" value="P:regulation of membrane lipid distribution"/>
    <property type="evidence" value="ECO:0007669"/>
    <property type="project" value="TreeGrafter"/>
</dbReference>
<name>A0A835YYL5_9STRA</name>
<feature type="transmembrane region" description="Helical" evidence="6">
    <location>
        <begin position="43"/>
        <end position="65"/>
    </location>
</feature>
<keyword evidence="2 5" id="KW-0812">Transmembrane</keyword>
<dbReference type="GO" id="GO:0005886">
    <property type="term" value="C:plasma membrane"/>
    <property type="evidence" value="ECO:0007669"/>
    <property type="project" value="TreeGrafter"/>
</dbReference>
<keyword evidence="9" id="KW-1185">Reference proteome</keyword>
<keyword evidence="3 6" id="KW-1133">Transmembrane helix</keyword>
<dbReference type="GO" id="GO:0007009">
    <property type="term" value="P:plasma membrane organization"/>
    <property type="evidence" value="ECO:0007669"/>
    <property type="project" value="TreeGrafter"/>
</dbReference>
<feature type="transmembrane region" description="Helical" evidence="6">
    <location>
        <begin position="85"/>
        <end position="105"/>
    </location>
</feature>
<evidence type="ECO:0000259" key="7">
    <source>
        <dbReference type="PROSITE" id="PS50922"/>
    </source>
</evidence>
<dbReference type="PANTHER" id="PTHR13439">
    <property type="entry name" value="CT120 PROTEIN"/>
    <property type="match status" value="1"/>
</dbReference>
<keyword evidence="4 5" id="KW-0472">Membrane</keyword>
<feature type="transmembrane region" description="Helical" evidence="6">
    <location>
        <begin position="133"/>
        <end position="156"/>
    </location>
</feature>
<dbReference type="Proteomes" id="UP000664859">
    <property type="component" value="Unassembled WGS sequence"/>
</dbReference>
<dbReference type="OrthoDB" id="39387at2759"/>
<feature type="transmembrane region" description="Helical" evidence="6">
    <location>
        <begin position="214"/>
        <end position="241"/>
    </location>
</feature>
<feature type="domain" description="TLC" evidence="7">
    <location>
        <begin position="39"/>
        <end position="245"/>
    </location>
</feature>
<dbReference type="GO" id="GO:0071709">
    <property type="term" value="P:membrane assembly"/>
    <property type="evidence" value="ECO:0007669"/>
    <property type="project" value="TreeGrafter"/>
</dbReference>
<reference evidence="8" key="1">
    <citation type="submission" date="2021-02" db="EMBL/GenBank/DDBJ databases">
        <title>First Annotated Genome of the Yellow-green Alga Tribonema minus.</title>
        <authorList>
            <person name="Mahan K.M."/>
        </authorList>
    </citation>
    <scope>NUCLEOTIDE SEQUENCE</scope>
    <source>
        <strain evidence="8">UTEX B ZZ1240</strain>
    </source>
</reference>
<evidence type="ECO:0000313" key="9">
    <source>
        <dbReference type="Proteomes" id="UP000664859"/>
    </source>
</evidence>
<accession>A0A835YYL5</accession>
<evidence type="ECO:0000256" key="3">
    <source>
        <dbReference type="ARBA" id="ARBA00022989"/>
    </source>
</evidence>
<evidence type="ECO:0000256" key="6">
    <source>
        <dbReference type="SAM" id="Phobius"/>
    </source>
</evidence>
<dbReference type="InterPro" id="IPR006634">
    <property type="entry name" value="TLC-dom"/>
</dbReference>